<dbReference type="Pfam" id="PF02452">
    <property type="entry name" value="PemK_toxin"/>
    <property type="match status" value="1"/>
</dbReference>
<proteinExistence type="inferred from homology"/>
<accession>A0ABW8UAK7</accession>
<dbReference type="SUPFAM" id="SSF50118">
    <property type="entry name" value="Cell growth inhibitor/plasmid maintenance toxic component"/>
    <property type="match status" value="1"/>
</dbReference>
<dbReference type="EMBL" id="JBGQPK010000006">
    <property type="protein sequence ID" value="MFL2028521.1"/>
    <property type="molecule type" value="Genomic_DNA"/>
</dbReference>
<dbReference type="Proteomes" id="UP001625389">
    <property type="component" value="Unassembled WGS sequence"/>
</dbReference>
<keyword evidence="2" id="KW-1277">Toxin-antitoxin system</keyword>
<keyword evidence="4" id="KW-1185">Reference proteome</keyword>
<evidence type="ECO:0000313" key="3">
    <source>
        <dbReference type="EMBL" id="MFL2028521.1"/>
    </source>
</evidence>
<dbReference type="RefSeq" id="WP_407136976.1">
    <property type="nucleotide sequence ID" value="NZ_JBGQPK010000006.1"/>
</dbReference>
<dbReference type="Gene3D" id="2.30.30.110">
    <property type="match status" value="1"/>
</dbReference>
<organism evidence="3 4">
    <name type="scientific">Loigolactobacillus zhaoyuanensis</name>
    <dbReference type="NCBI Taxonomy" id="2486017"/>
    <lineage>
        <taxon>Bacteria</taxon>
        <taxon>Bacillati</taxon>
        <taxon>Bacillota</taxon>
        <taxon>Bacilli</taxon>
        <taxon>Lactobacillales</taxon>
        <taxon>Lactobacillaceae</taxon>
        <taxon>Loigolactobacillus</taxon>
    </lineage>
</organism>
<gene>
    <name evidence="3" type="ORF">ACEN34_02710</name>
</gene>
<reference evidence="3 4" key="1">
    <citation type="submission" date="2024-08" db="EMBL/GenBank/DDBJ databases">
        <authorList>
            <person name="Arias E."/>
        </authorList>
    </citation>
    <scope>NUCLEOTIDE SEQUENCE [LARGE SCALE GENOMIC DNA]</scope>
    <source>
        <strain evidence="3 4">FAM 25317</strain>
    </source>
</reference>
<dbReference type="PANTHER" id="PTHR33988">
    <property type="entry name" value="ENDORIBONUCLEASE MAZF-RELATED"/>
    <property type="match status" value="1"/>
</dbReference>
<evidence type="ECO:0000256" key="1">
    <source>
        <dbReference type="ARBA" id="ARBA00007521"/>
    </source>
</evidence>
<dbReference type="InterPro" id="IPR011067">
    <property type="entry name" value="Plasmid_toxin/cell-grow_inhib"/>
</dbReference>
<protein>
    <submittedName>
        <fullName evidence="3">Type II toxin-antitoxin system PemK/MazF family toxin</fullName>
    </submittedName>
</protein>
<name>A0ABW8UAK7_9LACO</name>
<evidence type="ECO:0000313" key="4">
    <source>
        <dbReference type="Proteomes" id="UP001625389"/>
    </source>
</evidence>
<comment type="caution">
    <text evidence="3">The sequence shown here is derived from an EMBL/GenBank/DDBJ whole genome shotgun (WGS) entry which is preliminary data.</text>
</comment>
<dbReference type="InterPro" id="IPR003477">
    <property type="entry name" value="PemK-like"/>
</dbReference>
<sequence length="107" mass="12268">MYIDFDPARGYEIKQRRPALVMSQDNYNRATHLVIVCPITSTTKRRPFLVPITTELLAKESVVNTNQLFSLDYTEQAGRSPEVLGALDEETFYQVAQNILLNFNFPL</sequence>
<evidence type="ECO:0000256" key="2">
    <source>
        <dbReference type="ARBA" id="ARBA00022649"/>
    </source>
</evidence>
<comment type="similarity">
    <text evidence="1">Belongs to the PemK/MazF family.</text>
</comment>